<sequence length="233" mass="26579">MAGIVGRPLNRFRKPDSYKPLHERWGDVTISAPTDGSWNQFDNPHQEAHRTRAYGPGFVPDHPPRAPHADDHAPQSTKNTTPSRQRPFSMSTLNPRRLSVRLVPRSKQSADSHPGNDRGASERRTEFAYKPIHQDYPTEVAEHVATQDHPSPRFKYIPAGTKYPEDRAASPIACSRSRDDVHSGFCGRRDRRTSHPDDVSHTYQYARSWGKKKKRMSRYLTTTMVPDPEDIYG</sequence>
<dbReference type="VEuPathDB" id="FungiDB:EYZ11_000804"/>
<feature type="compositionally biased region" description="Polar residues" evidence="1">
    <location>
        <begin position="31"/>
        <end position="43"/>
    </location>
</feature>
<organism evidence="2 3">
    <name type="scientific">Aspergillus tanneri</name>
    <dbReference type="NCBI Taxonomy" id="1220188"/>
    <lineage>
        <taxon>Eukaryota</taxon>
        <taxon>Fungi</taxon>
        <taxon>Dikarya</taxon>
        <taxon>Ascomycota</taxon>
        <taxon>Pezizomycotina</taxon>
        <taxon>Eurotiomycetes</taxon>
        <taxon>Eurotiomycetidae</taxon>
        <taxon>Eurotiales</taxon>
        <taxon>Aspergillaceae</taxon>
        <taxon>Aspergillus</taxon>
        <taxon>Aspergillus subgen. Circumdati</taxon>
    </lineage>
</organism>
<proteinExistence type="predicted"/>
<feature type="region of interest" description="Disordered" evidence="1">
    <location>
        <begin position="1"/>
        <end position="128"/>
    </location>
</feature>
<dbReference type="AlphaFoldDB" id="A0A4S3JWA0"/>
<protein>
    <submittedName>
        <fullName evidence="2">Uncharacterized protein</fullName>
    </submittedName>
</protein>
<comment type="caution">
    <text evidence="2">The sequence shown here is derived from an EMBL/GenBank/DDBJ whole genome shotgun (WGS) entry which is preliminary data.</text>
</comment>
<evidence type="ECO:0000313" key="3">
    <source>
        <dbReference type="Proteomes" id="UP000308092"/>
    </source>
</evidence>
<reference evidence="2 3" key="1">
    <citation type="submission" date="2019-03" db="EMBL/GenBank/DDBJ databases">
        <title>The genome sequence of a newly discovered highly antifungal drug resistant Aspergillus species, Aspergillus tanneri NIH 1004.</title>
        <authorList>
            <person name="Mounaud S."/>
            <person name="Singh I."/>
            <person name="Joardar V."/>
            <person name="Pakala S."/>
            <person name="Pakala S."/>
            <person name="Venepally P."/>
            <person name="Hoover J."/>
            <person name="Nierman W."/>
            <person name="Chung J."/>
            <person name="Losada L."/>
        </authorList>
    </citation>
    <scope>NUCLEOTIDE SEQUENCE [LARGE SCALE GENOMIC DNA]</scope>
    <source>
        <strain evidence="2 3">NIH1004</strain>
    </source>
</reference>
<feature type="compositionally biased region" description="Basic and acidic residues" evidence="1">
    <location>
        <begin position="62"/>
        <end position="73"/>
    </location>
</feature>
<dbReference type="EMBL" id="SOSA01000012">
    <property type="protein sequence ID" value="THC99754.1"/>
    <property type="molecule type" value="Genomic_DNA"/>
</dbReference>
<accession>A0A4S3JWA0</accession>
<feature type="compositionally biased region" description="Basic and acidic residues" evidence="1">
    <location>
        <begin position="13"/>
        <end position="26"/>
    </location>
</feature>
<dbReference type="Proteomes" id="UP000308092">
    <property type="component" value="Unassembled WGS sequence"/>
</dbReference>
<gene>
    <name evidence="2" type="ORF">EYZ11_000804</name>
</gene>
<feature type="compositionally biased region" description="Basic and acidic residues" evidence="1">
    <location>
        <begin position="108"/>
        <end position="127"/>
    </location>
</feature>
<name>A0A4S3JWA0_9EURO</name>
<evidence type="ECO:0000256" key="1">
    <source>
        <dbReference type="SAM" id="MobiDB-lite"/>
    </source>
</evidence>
<keyword evidence="3" id="KW-1185">Reference proteome</keyword>
<evidence type="ECO:0000313" key="2">
    <source>
        <dbReference type="EMBL" id="THC99754.1"/>
    </source>
</evidence>
<feature type="compositionally biased region" description="Polar residues" evidence="1">
    <location>
        <begin position="75"/>
        <end position="94"/>
    </location>
</feature>